<dbReference type="Proteomes" id="UP000254258">
    <property type="component" value="Unassembled WGS sequence"/>
</dbReference>
<sequence>MTQSDRLERVLRDAAGEVGLRPALCRELLRSETFVLAIAPDGAKATIWNSKIVAWIRFDGVHVIPV</sequence>
<accession>A0A370WU33</accession>
<gene>
    <name evidence="1" type="ORF">DWU98_16310</name>
</gene>
<dbReference type="EMBL" id="QRBE01000011">
    <property type="protein sequence ID" value="RDS79632.1"/>
    <property type="molecule type" value="Genomic_DNA"/>
</dbReference>
<evidence type="ECO:0000313" key="2">
    <source>
        <dbReference type="Proteomes" id="UP000254258"/>
    </source>
</evidence>
<dbReference type="AlphaFoldDB" id="A0A370WU33"/>
<evidence type="ECO:0000313" key="1">
    <source>
        <dbReference type="EMBL" id="RDS79632.1"/>
    </source>
</evidence>
<proteinExistence type="predicted"/>
<reference evidence="1 2" key="1">
    <citation type="submission" date="2018-07" db="EMBL/GenBank/DDBJ databases">
        <title>Dyella monticola sp. nov. and Dyella psychrodurans sp. nov. isolated from monsoon evergreen broad-leaved forest soil of Dinghu Mountain, China.</title>
        <authorList>
            <person name="Gao Z."/>
            <person name="Qiu L."/>
        </authorList>
    </citation>
    <scope>NUCLEOTIDE SEQUENCE [LARGE SCALE GENOMIC DNA]</scope>
    <source>
        <strain evidence="1 2">4G-K06</strain>
    </source>
</reference>
<organism evidence="1 2">
    <name type="scientific">Dyella monticola</name>
    <dbReference type="NCBI Taxonomy" id="1927958"/>
    <lineage>
        <taxon>Bacteria</taxon>
        <taxon>Pseudomonadati</taxon>
        <taxon>Pseudomonadota</taxon>
        <taxon>Gammaproteobacteria</taxon>
        <taxon>Lysobacterales</taxon>
        <taxon>Rhodanobacteraceae</taxon>
        <taxon>Dyella</taxon>
    </lineage>
</organism>
<comment type="caution">
    <text evidence="1">The sequence shown here is derived from an EMBL/GenBank/DDBJ whole genome shotgun (WGS) entry which is preliminary data.</text>
</comment>
<name>A0A370WU33_9GAMM</name>
<keyword evidence="2" id="KW-1185">Reference proteome</keyword>
<protein>
    <submittedName>
        <fullName evidence="1">Uncharacterized protein</fullName>
    </submittedName>
</protein>